<dbReference type="InterPro" id="IPR046469">
    <property type="entry name" value="SAM_HAT_N"/>
</dbReference>
<evidence type="ECO:0000313" key="5">
    <source>
        <dbReference type="EMBL" id="PEN09173.1"/>
    </source>
</evidence>
<comment type="caution">
    <text evidence="5">The sequence shown here is derived from an EMBL/GenBank/DDBJ whole genome shotgun (WGS) entry which is preliminary data.</text>
</comment>
<keyword evidence="1" id="KW-0949">S-adenosyl-L-methionine</keyword>
<keyword evidence="6" id="KW-1185">Reference proteome</keyword>
<evidence type="ECO:0000256" key="1">
    <source>
        <dbReference type="ARBA" id="ARBA00022691"/>
    </source>
</evidence>
<accession>A0A2H3NPJ7</accession>
<dbReference type="InterPro" id="IPR023227">
    <property type="entry name" value="SAM_OH_AdoTrfase_C_sf"/>
</dbReference>
<dbReference type="Pfam" id="PF20257">
    <property type="entry name" value="SAM_HAT_C"/>
    <property type="match status" value="1"/>
</dbReference>
<organism evidence="5 6">
    <name type="scientific">Longimonas halophila</name>
    <dbReference type="NCBI Taxonomy" id="1469170"/>
    <lineage>
        <taxon>Bacteria</taxon>
        <taxon>Pseudomonadati</taxon>
        <taxon>Rhodothermota</taxon>
        <taxon>Rhodothermia</taxon>
        <taxon>Rhodothermales</taxon>
        <taxon>Salisaetaceae</taxon>
        <taxon>Longimonas</taxon>
    </lineage>
</organism>
<dbReference type="InterPro" id="IPR046470">
    <property type="entry name" value="SAM_HAT_C"/>
</dbReference>
<comment type="similarity">
    <text evidence="2">Belongs to the SAM hydrolase / SAM-dependent halogenase family.</text>
</comment>
<dbReference type="Proteomes" id="UP000221024">
    <property type="component" value="Unassembled WGS sequence"/>
</dbReference>
<dbReference type="Pfam" id="PF01887">
    <property type="entry name" value="SAM_HAT_N"/>
    <property type="match status" value="1"/>
</dbReference>
<dbReference type="AlphaFoldDB" id="A0A2H3NPJ7"/>
<dbReference type="PIRSF" id="PIRSF006779">
    <property type="entry name" value="UCP006779"/>
    <property type="match status" value="1"/>
</dbReference>
<dbReference type="RefSeq" id="WP_098060573.1">
    <property type="nucleotide sequence ID" value="NZ_PDEP01000001.1"/>
</dbReference>
<dbReference type="Gene3D" id="2.40.30.90">
    <property type="entry name" value="Bacterial fluorinating enzyme like"/>
    <property type="match status" value="1"/>
</dbReference>
<dbReference type="InterPro" id="IPR002747">
    <property type="entry name" value="SAM_OH_AdoTrfase"/>
</dbReference>
<dbReference type="InterPro" id="IPR023228">
    <property type="entry name" value="SAM_OH_AdoTrfase_N_sf"/>
</dbReference>
<protein>
    <recommendedName>
        <fullName evidence="7">SAM-dependent chlorinase/fluorinase</fullName>
    </recommendedName>
</protein>
<dbReference type="Gene3D" id="3.40.50.10790">
    <property type="entry name" value="S-adenosyl-l-methionine hydroxide adenosyltransferase, N-terminal"/>
    <property type="match status" value="1"/>
</dbReference>
<reference evidence="5 6" key="1">
    <citation type="submission" date="2017-10" db="EMBL/GenBank/DDBJ databases">
        <title>Draft genome of Longimonas halophila.</title>
        <authorList>
            <person name="Goh K.M."/>
            <person name="Shamsir M.S."/>
            <person name="Lim S.W."/>
        </authorList>
    </citation>
    <scope>NUCLEOTIDE SEQUENCE [LARGE SCALE GENOMIC DNA]</scope>
    <source>
        <strain evidence="5 6">KCTC 42399</strain>
    </source>
</reference>
<evidence type="ECO:0008006" key="7">
    <source>
        <dbReference type="Google" id="ProtNLM"/>
    </source>
</evidence>
<dbReference type="PANTHER" id="PTHR35092:SF1">
    <property type="entry name" value="CHLORINASE MJ1651"/>
    <property type="match status" value="1"/>
</dbReference>
<feature type="domain" description="S-adenosyl-l-methionine hydroxide adenosyltransferase C-terminal" evidence="4">
    <location>
        <begin position="171"/>
        <end position="269"/>
    </location>
</feature>
<dbReference type="OrthoDB" id="9792195at2"/>
<evidence type="ECO:0000259" key="4">
    <source>
        <dbReference type="Pfam" id="PF20257"/>
    </source>
</evidence>
<proteinExistence type="inferred from homology"/>
<gene>
    <name evidence="5" type="ORF">CRI93_00115</name>
</gene>
<dbReference type="SUPFAM" id="SSF102522">
    <property type="entry name" value="Bacterial fluorinating enzyme, N-terminal domain"/>
    <property type="match status" value="1"/>
</dbReference>
<evidence type="ECO:0000259" key="3">
    <source>
        <dbReference type="Pfam" id="PF01887"/>
    </source>
</evidence>
<feature type="domain" description="S-adenosyl-l-methionine hydroxide adenosyltransferase N-terminal" evidence="3">
    <location>
        <begin position="2"/>
        <end position="148"/>
    </location>
</feature>
<name>A0A2H3NPJ7_9BACT</name>
<evidence type="ECO:0000313" key="6">
    <source>
        <dbReference type="Proteomes" id="UP000221024"/>
    </source>
</evidence>
<dbReference type="PANTHER" id="PTHR35092">
    <property type="entry name" value="CHLORINASE MJ1651"/>
    <property type="match status" value="1"/>
</dbReference>
<sequence length="283" mass="30486">MITLTTDFGTQDAYVPAMKGTMLSIAPDVRLVDITHQVSPQDIMEAAFVLQGAMPYFPADTVHLVVVDPGVGGNRRAIALRHNDQWFVGPDNGVFSLLLNQEPPDEIVVLDNPEAWRTPTPSSTFHGRDIFAPAAAHLAAGATLKDIGTPIDRLSSLRWALPMVVEHTIEGWIVHIDRFGNCITNIRRDTVTEAFPDIGADQLAPPHQEPPIPLKCYVGSTILEALHPTYAAVAEGDPLMLFGSSGFLEIAVNGGHAAQLLNIRKSDSVKLLPHSLDAANASA</sequence>
<dbReference type="SUPFAM" id="SSF101852">
    <property type="entry name" value="Bacterial fluorinating enzyme, C-terminal domain"/>
    <property type="match status" value="1"/>
</dbReference>
<dbReference type="EMBL" id="PDEP01000001">
    <property type="protein sequence ID" value="PEN09173.1"/>
    <property type="molecule type" value="Genomic_DNA"/>
</dbReference>
<evidence type="ECO:0000256" key="2">
    <source>
        <dbReference type="ARBA" id="ARBA00024035"/>
    </source>
</evidence>